<dbReference type="AlphaFoldDB" id="A0A9X1RLT9"/>
<name>A0A9X1RLT9_9BURK</name>
<keyword evidence="2" id="KW-0812">Transmembrane</keyword>
<comment type="caution">
    <text evidence="3">The sequence shown here is derived from an EMBL/GenBank/DDBJ whole genome shotgun (WGS) entry which is preliminary data.</text>
</comment>
<evidence type="ECO:0000256" key="2">
    <source>
        <dbReference type="SAM" id="Phobius"/>
    </source>
</evidence>
<evidence type="ECO:0000313" key="4">
    <source>
        <dbReference type="Proteomes" id="UP001139308"/>
    </source>
</evidence>
<keyword evidence="2" id="KW-1133">Transmembrane helix</keyword>
<organism evidence="3 4">
    <name type="scientific">Paraburkholderia tagetis</name>
    <dbReference type="NCBI Taxonomy" id="2913261"/>
    <lineage>
        <taxon>Bacteria</taxon>
        <taxon>Pseudomonadati</taxon>
        <taxon>Pseudomonadota</taxon>
        <taxon>Betaproteobacteria</taxon>
        <taxon>Burkholderiales</taxon>
        <taxon>Burkholderiaceae</taxon>
        <taxon>Paraburkholderia</taxon>
    </lineage>
</organism>
<evidence type="ECO:0000256" key="1">
    <source>
        <dbReference type="SAM" id="MobiDB-lite"/>
    </source>
</evidence>
<keyword evidence="4" id="KW-1185">Reference proteome</keyword>
<sequence>MSKLREYRHGNTAGRRAIILPLEDTMFEACAMSVVAVTAGASLTFLCAILMPDAFVKKSVEGGMFAGLGATPMPQRVARARHPRRVRRAGQYTSRT</sequence>
<feature type="region of interest" description="Disordered" evidence="1">
    <location>
        <begin position="75"/>
        <end position="96"/>
    </location>
</feature>
<feature type="compositionally biased region" description="Basic residues" evidence="1">
    <location>
        <begin position="78"/>
        <end position="88"/>
    </location>
</feature>
<feature type="transmembrane region" description="Helical" evidence="2">
    <location>
        <begin position="31"/>
        <end position="51"/>
    </location>
</feature>
<protein>
    <submittedName>
        <fullName evidence="3">Uncharacterized protein</fullName>
    </submittedName>
</protein>
<dbReference type="EMBL" id="JAKLJA010000001">
    <property type="protein sequence ID" value="MCG5071912.1"/>
    <property type="molecule type" value="Genomic_DNA"/>
</dbReference>
<accession>A0A9X1RLT9</accession>
<proteinExistence type="predicted"/>
<gene>
    <name evidence="3" type="ORF">L5014_00825</name>
</gene>
<dbReference type="Proteomes" id="UP001139308">
    <property type="component" value="Unassembled WGS sequence"/>
</dbReference>
<keyword evidence="2" id="KW-0472">Membrane</keyword>
<evidence type="ECO:0000313" key="3">
    <source>
        <dbReference type="EMBL" id="MCG5071912.1"/>
    </source>
</evidence>
<reference evidence="3" key="1">
    <citation type="submission" date="2022-01" db="EMBL/GenBank/DDBJ databases">
        <title>Genome sequence and assembly of Parabukholderia sp. RG36.</title>
        <authorList>
            <person name="Chhetri G."/>
        </authorList>
    </citation>
    <scope>NUCLEOTIDE SEQUENCE</scope>
    <source>
        <strain evidence="3">RG36</strain>
    </source>
</reference>